<keyword evidence="3 5" id="KW-0408">Iron</keyword>
<dbReference type="PROSITE" id="PS50255">
    <property type="entry name" value="CYTOCHROME_B5_2"/>
    <property type="match status" value="1"/>
</dbReference>
<dbReference type="InterPro" id="IPR018506">
    <property type="entry name" value="Cyt_B5_heme-BS"/>
</dbReference>
<dbReference type="InterPro" id="IPR036400">
    <property type="entry name" value="Cyt_B5-like_heme/steroid_sf"/>
</dbReference>
<dbReference type="InterPro" id="IPR001199">
    <property type="entry name" value="Cyt_B5-like_heme/steroid-bd"/>
</dbReference>
<dbReference type="FunFam" id="3.10.120.10:FF:000007">
    <property type="entry name" value="Sulfite oxidase, mitochondrial"/>
    <property type="match status" value="1"/>
</dbReference>
<dbReference type="SUPFAM" id="SSF55856">
    <property type="entry name" value="Cytochrome b5-like heme/steroid binding domain"/>
    <property type="match status" value="1"/>
</dbReference>
<proteinExistence type="inferred from homology"/>
<dbReference type="STRING" id="436017.A4S8P6"/>
<dbReference type="GO" id="GO:0016020">
    <property type="term" value="C:membrane"/>
    <property type="evidence" value="ECO:0007669"/>
    <property type="project" value="TreeGrafter"/>
</dbReference>
<evidence type="ECO:0000256" key="3">
    <source>
        <dbReference type="ARBA" id="ARBA00023004"/>
    </source>
</evidence>
<dbReference type="SMART" id="SM01117">
    <property type="entry name" value="Cyt-b5"/>
    <property type="match status" value="1"/>
</dbReference>
<sequence>YSREDVAKHAARDDLWVIIDGKVYDLTEYVDEHPGGADAIARNAGGDATTGFNGPQHPSRVFDIVDDYLIGALK</sequence>
<evidence type="ECO:0000256" key="2">
    <source>
        <dbReference type="ARBA" id="ARBA00022723"/>
    </source>
</evidence>
<name>A4S8P6_OSTLU</name>
<evidence type="ECO:0000313" key="7">
    <source>
        <dbReference type="EMBL" id="ABO99956.1"/>
    </source>
</evidence>
<evidence type="ECO:0000256" key="1">
    <source>
        <dbReference type="ARBA" id="ARBA00022617"/>
    </source>
</evidence>
<dbReference type="OrthoDB" id="260519at2759"/>
<dbReference type="eggNOG" id="KOG0537">
    <property type="taxonomic scope" value="Eukaryota"/>
</dbReference>
<dbReference type="PANTHER" id="PTHR19359">
    <property type="entry name" value="CYTOCHROME B5"/>
    <property type="match status" value="1"/>
</dbReference>
<keyword evidence="2 5" id="KW-0479">Metal-binding</keyword>
<accession>A4S8P6</accession>
<evidence type="ECO:0000313" key="8">
    <source>
        <dbReference type="Proteomes" id="UP000001568"/>
    </source>
</evidence>
<dbReference type="PROSITE" id="PS00191">
    <property type="entry name" value="CYTOCHROME_B5_1"/>
    <property type="match status" value="1"/>
</dbReference>
<dbReference type="HOGENOM" id="CLU_102602_4_0_1"/>
<dbReference type="KEGG" id="olu:OSTLU_9043"/>
<evidence type="ECO:0000256" key="4">
    <source>
        <dbReference type="ARBA" id="ARBA00038168"/>
    </source>
</evidence>
<feature type="non-terminal residue" evidence="7">
    <location>
        <position position="1"/>
    </location>
</feature>
<organism evidence="7 8">
    <name type="scientific">Ostreococcus lucimarinus (strain CCE9901)</name>
    <dbReference type="NCBI Taxonomy" id="436017"/>
    <lineage>
        <taxon>Eukaryota</taxon>
        <taxon>Viridiplantae</taxon>
        <taxon>Chlorophyta</taxon>
        <taxon>Mamiellophyceae</taxon>
        <taxon>Mamiellales</taxon>
        <taxon>Bathycoccaceae</taxon>
        <taxon>Ostreococcus</taxon>
    </lineage>
</organism>
<dbReference type="AlphaFoldDB" id="A4S8P6"/>
<evidence type="ECO:0000256" key="5">
    <source>
        <dbReference type="RuleBase" id="RU362121"/>
    </source>
</evidence>
<reference evidence="7 8" key="1">
    <citation type="journal article" date="2007" name="Proc. Natl. Acad. Sci. U.S.A.">
        <title>The tiny eukaryote Ostreococcus provides genomic insights into the paradox of plankton speciation.</title>
        <authorList>
            <person name="Palenik B."/>
            <person name="Grimwood J."/>
            <person name="Aerts A."/>
            <person name="Rouze P."/>
            <person name="Salamov A."/>
            <person name="Putnam N."/>
            <person name="Dupont C."/>
            <person name="Jorgensen R."/>
            <person name="Derelle E."/>
            <person name="Rombauts S."/>
            <person name="Zhou K."/>
            <person name="Otillar R."/>
            <person name="Merchant S.S."/>
            <person name="Podell S."/>
            <person name="Gaasterland T."/>
            <person name="Napoli C."/>
            <person name="Gendler K."/>
            <person name="Manuell A."/>
            <person name="Tai V."/>
            <person name="Vallon O."/>
            <person name="Piganeau G."/>
            <person name="Jancek S."/>
            <person name="Heijde M."/>
            <person name="Jabbari K."/>
            <person name="Bowler C."/>
            <person name="Lohr M."/>
            <person name="Robbens S."/>
            <person name="Werner G."/>
            <person name="Dubchak I."/>
            <person name="Pazour G.J."/>
            <person name="Ren Q."/>
            <person name="Paulsen I."/>
            <person name="Delwiche C."/>
            <person name="Schmutz J."/>
            <person name="Rokhsar D."/>
            <person name="Van de Peer Y."/>
            <person name="Moreau H."/>
            <person name="Grigoriev I.V."/>
        </authorList>
    </citation>
    <scope>NUCLEOTIDE SEQUENCE [LARGE SCALE GENOMIC DNA]</scope>
    <source>
        <strain evidence="7 8">CCE9901</strain>
    </source>
</reference>
<dbReference type="PANTHER" id="PTHR19359:SF95">
    <property type="entry name" value="CYTOCHROME B5 TYPE B"/>
    <property type="match status" value="1"/>
</dbReference>
<dbReference type="Proteomes" id="UP000001568">
    <property type="component" value="Chromosome 15"/>
</dbReference>
<dbReference type="Gene3D" id="3.10.120.10">
    <property type="entry name" value="Cytochrome b5-like heme/steroid binding domain"/>
    <property type="match status" value="1"/>
</dbReference>
<dbReference type="RefSeq" id="XP_001421663.1">
    <property type="nucleotide sequence ID" value="XM_001421626.2"/>
</dbReference>
<dbReference type="GO" id="GO:0046872">
    <property type="term" value="F:metal ion binding"/>
    <property type="evidence" value="ECO:0007669"/>
    <property type="project" value="UniProtKB-UniRule"/>
</dbReference>
<keyword evidence="1 5" id="KW-0349">Heme</keyword>
<dbReference type="EMBL" id="CP000595">
    <property type="protein sequence ID" value="ABO99956.1"/>
    <property type="molecule type" value="Genomic_DNA"/>
</dbReference>
<dbReference type="GeneID" id="5005801"/>
<gene>
    <name evidence="7" type="ORF">OSTLU_9043</name>
</gene>
<comment type="similarity">
    <text evidence="4 5">Belongs to the cytochrome b5 family.</text>
</comment>
<evidence type="ECO:0000259" key="6">
    <source>
        <dbReference type="PROSITE" id="PS50255"/>
    </source>
</evidence>
<dbReference type="OMA" id="WVIVDGH"/>
<dbReference type="Gramene" id="ABO99956">
    <property type="protein sequence ID" value="ABO99956"/>
    <property type="gene ID" value="OSTLU_9043"/>
</dbReference>
<feature type="non-terminal residue" evidence="7">
    <location>
        <position position="74"/>
    </location>
</feature>
<dbReference type="GO" id="GO:0020037">
    <property type="term" value="F:heme binding"/>
    <property type="evidence" value="ECO:0007669"/>
    <property type="project" value="UniProtKB-UniRule"/>
</dbReference>
<dbReference type="InterPro" id="IPR050668">
    <property type="entry name" value="Cytochrome_b5"/>
</dbReference>
<dbReference type="Pfam" id="PF00173">
    <property type="entry name" value="Cyt-b5"/>
    <property type="match status" value="1"/>
</dbReference>
<protein>
    <recommendedName>
        <fullName evidence="6">Cytochrome b5 heme-binding domain-containing protein</fullName>
    </recommendedName>
</protein>
<dbReference type="PRINTS" id="PR00363">
    <property type="entry name" value="CYTOCHROMEB5"/>
</dbReference>
<keyword evidence="8" id="KW-1185">Reference proteome</keyword>
<feature type="domain" description="Cytochrome b5 heme-binding" evidence="6">
    <location>
        <begin position="1"/>
        <end position="74"/>
    </location>
</feature>